<dbReference type="EMBL" id="LR796268">
    <property type="protein sequence ID" value="CAB4132796.1"/>
    <property type="molecule type" value="Genomic_DNA"/>
</dbReference>
<accession>A0A6J5LHZ6</accession>
<name>A0A6J5LHZ6_9CAUD</name>
<reference evidence="1" key="1">
    <citation type="submission" date="2020-04" db="EMBL/GenBank/DDBJ databases">
        <authorList>
            <person name="Chiriac C."/>
            <person name="Salcher M."/>
            <person name="Ghai R."/>
            <person name="Kavagutti S V."/>
        </authorList>
    </citation>
    <scope>NUCLEOTIDE SEQUENCE</scope>
</reference>
<evidence type="ECO:0000313" key="1">
    <source>
        <dbReference type="EMBL" id="CAB4132796.1"/>
    </source>
</evidence>
<sequence>MAVKMNAKAAGKFIGVLFLSRTVAHQLHLATHSFSEHMALNTFYDEIVEHADGIAEQWQGEQEELLDIPTLAAKEASEPLKYFKETLKWIQDNRYDAFDKEDTSIQNDIDNVVKLFRSTVYKLRFLK</sequence>
<organism evidence="1">
    <name type="scientific">uncultured Caudovirales phage</name>
    <dbReference type="NCBI Taxonomy" id="2100421"/>
    <lineage>
        <taxon>Viruses</taxon>
        <taxon>Duplodnaviria</taxon>
        <taxon>Heunggongvirae</taxon>
        <taxon>Uroviricota</taxon>
        <taxon>Caudoviricetes</taxon>
        <taxon>Peduoviridae</taxon>
        <taxon>Maltschvirus</taxon>
        <taxon>Maltschvirus maltsch</taxon>
    </lineage>
</organism>
<protein>
    <submittedName>
        <fullName evidence="1">Uncharacterized protein</fullName>
    </submittedName>
</protein>
<dbReference type="Pfam" id="PF19174">
    <property type="entry name" value="DUF5856"/>
    <property type="match status" value="1"/>
</dbReference>
<proteinExistence type="predicted"/>
<gene>
    <name evidence="1" type="ORF">UFOVP249_34</name>
</gene>
<dbReference type="InterPro" id="IPR043876">
    <property type="entry name" value="DUF5856"/>
</dbReference>